<dbReference type="RefSeq" id="WP_107959674.1">
    <property type="nucleotide sequence ID" value="NZ_QAOG01000008.1"/>
</dbReference>
<name>A0A2T5GGJ3_9SPHN</name>
<protein>
    <recommendedName>
        <fullName evidence="4">SnoaL-like domain-containing protein</fullName>
    </recommendedName>
</protein>
<gene>
    <name evidence="2" type="ORF">C8J26_3746</name>
</gene>
<evidence type="ECO:0000313" key="2">
    <source>
        <dbReference type="EMBL" id="PTQ58445.1"/>
    </source>
</evidence>
<evidence type="ECO:0000256" key="1">
    <source>
        <dbReference type="SAM" id="SignalP"/>
    </source>
</evidence>
<dbReference type="Gene3D" id="3.10.450.50">
    <property type="match status" value="1"/>
</dbReference>
<comment type="caution">
    <text evidence="2">The sequence shown here is derived from an EMBL/GenBank/DDBJ whole genome shotgun (WGS) entry which is preliminary data.</text>
</comment>
<accession>A0A2T5GGJ3</accession>
<dbReference type="Proteomes" id="UP000244189">
    <property type="component" value="Unassembled WGS sequence"/>
</dbReference>
<dbReference type="SUPFAM" id="SSF54427">
    <property type="entry name" value="NTF2-like"/>
    <property type="match status" value="1"/>
</dbReference>
<dbReference type="InterPro" id="IPR032710">
    <property type="entry name" value="NTF2-like_dom_sf"/>
</dbReference>
<proteinExistence type="predicted"/>
<evidence type="ECO:0000313" key="3">
    <source>
        <dbReference type="Proteomes" id="UP000244189"/>
    </source>
</evidence>
<reference evidence="2 3" key="1">
    <citation type="submission" date="2018-04" db="EMBL/GenBank/DDBJ databases">
        <title>Genomic Encyclopedia of Type Strains, Phase III (KMG-III): the genomes of soil and plant-associated and newly described type strains.</title>
        <authorList>
            <person name="Whitman W."/>
        </authorList>
    </citation>
    <scope>NUCLEOTIDE SEQUENCE [LARGE SCALE GENOMIC DNA]</scope>
    <source>
        <strain evidence="2 3">MA101b</strain>
    </source>
</reference>
<dbReference type="EMBL" id="QAOG01000008">
    <property type="protein sequence ID" value="PTQ58445.1"/>
    <property type="molecule type" value="Genomic_DNA"/>
</dbReference>
<feature type="signal peptide" evidence="1">
    <location>
        <begin position="1"/>
        <end position="24"/>
    </location>
</feature>
<keyword evidence="1" id="KW-0732">Signal</keyword>
<evidence type="ECO:0008006" key="4">
    <source>
        <dbReference type="Google" id="ProtNLM"/>
    </source>
</evidence>
<organism evidence="2 3">
    <name type="scientific">Sphingomonas aurantiaca</name>
    <dbReference type="NCBI Taxonomy" id="185949"/>
    <lineage>
        <taxon>Bacteria</taxon>
        <taxon>Pseudomonadati</taxon>
        <taxon>Pseudomonadota</taxon>
        <taxon>Alphaproteobacteria</taxon>
        <taxon>Sphingomonadales</taxon>
        <taxon>Sphingomonadaceae</taxon>
        <taxon>Sphingomonas</taxon>
    </lineage>
</organism>
<feature type="chain" id="PRO_5015406478" description="SnoaL-like domain-containing protein" evidence="1">
    <location>
        <begin position="25"/>
        <end position="161"/>
    </location>
</feature>
<dbReference type="AlphaFoldDB" id="A0A2T5GGJ3"/>
<sequence>MNAGPDRRALLLGAAALVPLAAVAESSAARFDRTAYDRYIGLMNAGDLRFVDYYADDIRFVMNIRGRAGVLDFYARQRPFVKERLAVTFFCSDRTGAAAEVRSEVRCIRDCADTTIFGRPLKAGEVQTIRGCLLYVLDASGLVAEIKGPPPEILQPWTAAR</sequence>
<keyword evidence="3" id="KW-1185">Reference proteome</keyword>